<feature type="region of interest" description="Disordered" evidence="1">
    <location>
        <begin position="1465"/>
        <end position="1581"/>
    </location>
</feature>
<keyword evidence="2" id="KW-0812">Transmembrane</keyword>
<dbReference type="Pfam" id="PF00078">
    <property type="entry name" value="RVT_1"/>
    <property type="match status" value="1"/>
</dbReference>
<feature type="transmembrane region" description="Helical" evidence="2">
    <location>
        <begin position="1392"/>
        <end position="1412"/>
    </location>
</feature>
<dbReference type="OrthoDB" id="425681at2759"/>
<name>A0A812TEK5_9DINO</name>
<dbReference type="InterPro" id="IPR000477">
    <property type="entry name" value="RT_dom"/>
</dbReference>
<dbReference type="EMBL" id="CAJNJA010024772">
    <property type="protein sequence ID" value="CAE7531981.1"/>
    <property type="molecule type" value="Genomic_DNA"/>
</dbReference>
<keyword evidence="5" id="KW-1185">Reference proteome</keyword>
<feature type="compositionally biased region" description="Basic and acidic residues" evidence="1">
    <location>
        <begin position="1484"/>
        <end position="1496"/>
    </location>
</feature>
<proteinExistence type="predicted"/>
<feature type="domain" description="Reverse transcriptase" evidence="3">
    <location>
        <begin position="517"/>
        <end position="791"/>
    </location>
</feature>
<dbReference type="InterPro" id="IPR036691">
    <property type="entry name" value="Endo/exonu/phosph_ase_sf"/>
</dbReference>
<feature type="non-terminal residue" evidence="4">
    <location>
        <position position="1"/>
    </location>
</feature>
<dbReference type="Pfam" id="PF03372">
    <property type="entry name" value="Exo_endo_phos"/>
    <property type="match status" value="1"/>
</dbReference>
<protein>
    <recommendedName>
        <fullName evidence="3">Reverse transcriptase domain-containing protein</fullName>
    </recommendedName>
</protein>
<evidence type="ECO:0000256" key="1">
    <source>
        <dbReference type="SAM" id="MobiDB-lite"/>
    </source>
</evidence>
<accession>A0A812TEK5</accession>
<keyword evidence="2" id="KW-1133">Transmembrane helix</keyword>
<dbReference type="InterPro" id="IPR005135">
    <property type="entry name" value="Endo/exonuclease/phosphatase"/>
</dbReference>
<evidence type="ECO:0000256" key="2">
    <source>
        <dbReference type="SAM" id="Phobius"/>
    </source>
</evidence>
<feature type="compositionally biased region" description="Gly residues" evidence="1">
    <location>
        <begin position="1541"/>
        <end position="1565"/>
    </location>
</feature>
<dbReference type="Gene3D" id="3.60.10.10">
    <property type="entry name" value="Endonuclease/exonuclease/phosphatase"/>
    <property type="match status" value="1"/>
</dbReference>
<dbReference type="Proteomes" id="UP000601435">
    <property type="component" value="Unassembled WGS sequence"/>
</dbReference>
<dbReference type="PANTHER" id="PTHR19446">
    <property type="entry name" value="REVERSE TRANSCRIPTASES"/>
    <property type="match status" value="1"/>
</dbReference>
<gene>
    <name evidence="4" type="ORF">SNEC2469_LOCUS15288</name>
</gene>
<evidence type="ECO:0000313" key="5">
    <source>
        <dbReference type="Proteomes" id="UP000601435"/>
    </source>
</evidence>
<sequence length="1823" mass="202300">RRLVATVPRLPTVASETPKQHAERFEIFSWNCGGLSQLLLEEVKLMLKKNSGIKIMILVETHHSYTNEWVDGDWTFVHSPAASPKQGGILLGIRRDFCSRETMRWQELIPGRLLHLRCFAKDLQHLDVIAVYQHALPFGADALNASLVKRKAMWGKLDKLLGSLPVRSSVVLAGDFNSGLNTTADFAGFGIVPHSQQPAVVAERQELTAMLHSHRLCALNTWGRKEPTYKHPSGRSQIDFILVRRILADGAAKRCAVWRTPLAGWRSSGHESLKASIRLHWKPWTLRGHRASPAALGGSCTPAGKAIQELRNDLAQRPDVPAERVVRPALMGLNGELLQYWQAQRQLRTQSNRTFRDIFARMRLFLQLRRRHRELKARARFQKRRQLLDILERAEGAAAKGDSKSLFQCGRLLAPRGGVRSLRLRDAQGNLMHPSAECRLLSQYAAELFKARREQDICCPKLLPLSPDLFTPAAWASALRSLRGGKAVPAEQPAIDVWKREISTAAQALSQISLDSLCGVEPYLPEEWCEMQFAWLPKAGKTPSSPENLRSIGLMAADTKGMLVILREAVKPVVVRYMFEDHTSKILGTGNVDFVGGMMISIDLRKAFDSVSHGELYQSMLEASVPQDLASVLLQIHVQTRCSVLHGGTCEHNAMSRGLRQGCPVAPILFAAWSVRTLRLFREALPRGVDRDCYTMFADDLHGCWEFHSAADFLSSLREVRAVFSVLDGLGMAINFQKSVAVLRLRGAAVARVSRHVLVWRPDGQYLRVRSDPHDFYIPVASTMSYLGATLSYDNYELKTFQNRAHCAQLRFQELRKVLRSNGALSARHRLQLYKATVWPSLWYSLSAIGVTGEVLRGVTSVLSGHLRKVLRIYEGGITNQAVIDRAGMCPQRFFADQAALKAASIAADPFRSADLKQRELQRAEAISTAMVAVTEVPLSSCSLVRVMFAGFTFPPKKGSRCTLHTNMRRSINPPNSPSTRQRLHDWNSLAKHVSTGMCLRIKSMVAEGKRESDMIRILGEEERRNPPTPPDGAVEQVAIQENVGRALTVSPDQLGSRGAELRVLSKHCALCYQLVKDPSKIKKHWQDSHAPEWRAVAKEAVCDARSLLATFSTPCLFCGSVAKQASDHCVKCSALFQLLAHRVLTRGGWQGPGAQRGQSLKQWQVPAAYKQFKPETTSIGRYLTFKRGETPQASGSKPAAASPPPSRPPARSVDSYTSLARLGSSGASVHSMDSAGVDWVGRIVLTNPGNLCYLNAAVLSLLHCSNFTLSEHRGVQTLRRIGAQGMSAARGAASYSPAASSLDAQVVVFFLMVDSMTWRSLLWCFSGVWALVLWNGKLVDRKMTLFAFCIQVLCRSYYHHPCGSACSRIVSRLGISVIVCMPFVPHRLQHFFCYRLGSLFLAVALMMWSGFVTRSRQLWSTMEWRISYLFWAVKAQVQEEAPGANMLDGEQEWDFYTKYWPSGPGMPAPPSSEGSTADQSAGIEEREAKTAKLLDSKAGQGRGSGDGKGSAGTGGPEHAAPKSAPGAHKRQQREAPAQWRGGGGNGGAGGGSGGRTGYGFGGGRSSWSSNWRGDDRTAEGDEWSLRKEVQDLKYAVSLMQRLILRHEDASILARIESSFVLHFKLNVPASVVPMLFTSAVAWRKIKAEEPQRLDRPMRCALLVCLFAELKERMTKIVQEPERMEEMAKLGWLAVGPPVVWNFMRWDAAKQQQVVDTSIPLISQAEILEFVGRLVALIPRKFTTARFHPARPMTQVMTGQNLVFLLQTGQHGEASSEMRDILRRLCYCSVMHLLAAQLKEDRHPRSALANAIADYLTKYSGNR</sequence>
<dbReference type="SUPFAM" id="SSF56219">
    <property type="entry name" value="DNase I-like"/>
    <property type="match status" value="1"/>
</dbReference>
<feature type="compositionally biased region" description="Low complexity" evidence="1">
    <location>
        <begin position="1192"/>
        <end position="1201"/>
    </location>
</feature>
<dbReference type="PROSITE" id="PS50878">
    <property type="entry name" value="RT_POL"/>
    <property type="match status" value="1"/>
</dbReference>
<organism evidence="4 5">
    <name type="scientific">Symbiodinium necroappetens</name>
    <dbReference type="NCBI Taxonomy" id="1628268"/>
    <lineage>
        <taxon>Eukaryota</taxon>
        <taxon>Sar</taxon>
        <taxon>Alveolata</taxon>
        <taxon>Dinophyceae</taxon>
        <taxon>Suessiales</taxon>
        <taxon>Symbiodiniaceae</taxon>
        <taxon>Symbiodinium</taxon>
    </lineage>
</organism>
<keyword evidence="2" id="KW-0472">Membrane</keyword>
<feature type="transmembrane region" description="Helical" evidence="2">
    <location>
        <begin position="1317"/>
        <end position="1335"/>
    </location>
</feature>
<comment type="caution">
    <text evidence="4">The sequence shown here is derived from an EMBL/GenBank/DDBJ whole genome shotgun (WGS) entry which is preliminary data.</text>
</comment>
<feature type="compositionally biased region" description="Gly residues" evidence="1">
    <location>
        <begin position="1501"/>
        <end position="1516"/>
    </location>
</feature>
<evidence type="ECO:0000259" key="3">
    <source>
        <dbReference type="PROSITE" id="PS50878"/>
    </source>
</evidence>
<dbReference type="GO" id="GO:0003824">
    <property type="term" value="F:catalytic activity"/>
    <property type="evidence" value="ECO:0007669"/>
    <property type="project" value="InterPro"/>
</dbReference>
<evidence type="ECO:0000313" key="4">
    <source>
        <dbReference type="EMBL" id="CAE7531981.1"/>
    </source>
</evidence>
<reference evidence="4" key="1">
    <citation type="submission" date="2021-02" db="EMBL/GenBank/DDBJ databases">
        <authorList>
            <person name="Dougan E. K."/>
            <person name="Rhodes N."/>
            <person name="Thang M."/>
            <person name="Chan C."/>
        </authorList>
    </citation>
    <scope>NUCLEOTIDE SEQUENCE</scope>
</reference>
<feature type="region of interest" description="Disordered" evidence="1">
    <location>
        <begin position="1190"/>
        <end position="1215"/>
    </location>
</feature>